<name>A0AAN4ZDT3_9BILA</name>
<dbReference type="Pfam" id="PF00651">
    <property type="entry name" value="BTB"/>
    <property type="match status" value="1"/>
</dbReference>
<dbReference type="InterPro" id="IPR011333">
    <property type="entry name" value="SKP1/BTB/POZ_sf"/>
</dbReference>
<dbReference type="AlphaFoldDB" id="A0AAN4ZDT3"/>
<dbReference type="SUPFAM" id="SSF54695">
    <property type="entry name" value="POZ domain"/>
    <property type="match status" value="1"/>
</dbReference>
<proteinExistence type="predicted"/>
<evidence type="ECO:0000313" key="3">
    <source>
        <dbReference type="Proteomes" id="UP001328107"/>
    </source>
</evidence>
<dbReference type="EMBL" id="BTRK01000002">
    <property type="protein sequence ID" value="GMR37679.1"/>
    <property type="molecule type" value="Genomic_DNA"/>
</dbReference>
<protein>
    <recommendedName>
        <fullName evidence="1">BTB domain-containing protein</fullName>
    </recommendedName>
</protein>
<evidence type="ECO:0000313" key="2">
    <source>
        <dbReference type="EMBL" id="GMR37679.1"/>
    </source>
</evidence>
<dbReference type="CDD" id="cd18186">
    <property type="entry name" value="BTB_POZ_ZBTB_KLHL-like"/>
    <property type="match status" value="1"/>
</dbReference>
<reference evidence="3" key="1">
    <citation type="submission" date="2022-10" db="EMBL/GenBank/DDBJ databases">
        <title>Genome assembly of Pristionchus species.</title>
        <authorList>
            <person name="Yoshida K."/>
            <person name="Sommer R.J."/>
        </authorList>
    </citation>
    <scope>NUCLEOTIDE SEQUENCE [LARGE SCALE GENOMIC DNA]</scope>
    <source>
        <strain evidence="3">RS5460</strain>
    </source>
</reference>
<dbReference type="PANTHER" id="PTHR47022">
    <property type="entry name" value="BTB AND MATH DOMAIN-CONTAINING PROTEIN 36-RELATED"/>
    <property type="match status" value="1"/>
</dbReference>
<comment type="caution">
    <text evidence="2">The sequence shown here is derived from an EMBL/GenBank/DDBJ whole genome shotgun (WGS) entry which is preliminary data.</text>
</comment>
<keyword evidence="3" id="KW-1185">Reference proteome</keyword>
<dbReference type="PANTHER" id="PTHR47022:SF1">
    <property type="entry name" value="BTB AND MATH DOMAIN-CONTAINING PROTEIN 36-RELATED"/>
    <property type="match status" value="1"/>
</dbReference>
<feature type="non-terminal residue" evidence="2">
    <location>
        <position position="1"/>
    </location>
</feature>
<evidence type="ECO:0000259" key="1">
    <source>
        <dbReference type="PROSITE" id="PS50097"/>
    </source>
</evidence>
<dbReference type="SMART" id="SM00225">
    <property type="entry name" value="BTB"/>
    <property type="match status" value="1"/>
</dbReference>
<sequence length="179" mass="20965">FRRSIRFDFTDDGDSRQDVCLIVDGRRIHVGRQYLSMHSPVFRAMLLGDFDEKTKKEIELKDVNWEQFIQLLNVIYPSFHKITDANVEFLLALGDRFEIKFVIDECERVLIHSDKYSNIGKLRLADQYRLIELQDHCLGALTQTAHISAMQYSAEFDELSSDAKASILHHFMRLTRESH</sequence>
<dbReference type="InterPro" id="IPR000210">
    <property type="entry name" value="BTB/POZ_dom"/>
</dbReference>
<dbReference type="PROSITE" id="PS50097">
    <property type="entry name" value="BTB"/>
    <property type="match status" value="1"/>
</dbReference>
<accession>A0AAN4ZDT3</accession>
<dbReference type="Gene3D" id="3.30.710.10">
    <property type="entry name" value="Potassium Channel Kv1.1, Chain A"/>
    <property type="match status" value="1"/>
</dbReference>
<organism evidence="2 3">
    <name type="scientific">Pristionchus mayeri</name>
    <dbReference type="NCBI Taxonomy" id="1317129"/>
    <lineage>
        <taxon>Eukaryota</taxon>
        <taxon>Metazoa</taxon>
        <taxon>Ecdysozoa</taxon>
        <taxon>Nematoda</taxon>
        <taxon>Chromadorea</taxon>
        <taxon>Rhabditida</taxon>
        <taxon>Rhabditina</taxon>
        <taxon>Diplogasteromorpha</taxon>
        <taxon>Diplogasteroidea</taxon>
        <taxon>Neodiplogasteridae</taxon>
        <taxon>Pristionchus</taxon>
    </lineage>
</organism>
<dbReference type="Proteomes" id="UP001328107">
    <property type="component" value="Unassembled WGS sequence"/>
</dbReference>
<gene>
    <name evidence="2" type="ORF">PMAYCL1PPCAC_07874</name>
</gene>
<feature type="domain" description="BTB" evidence="1">
    <location>
        <begin position="17"/>
        <end position="84"/>
    </location>
</feature>